<dbReference type="PANTHER" id="PTHR12136">
    <property type="entry name" value="ENHANCED DISEASE RESISTANCE-RELATED"/>
    <property type="match status" value="1"/>
</dbReference>
<dbReference type="InterPro" id="IPR009769">
    <property type="entry name" value="EDR2_C"/>
</dbReference>
<dbReference type="EMBL" id="CM026428">
    <property type="protein sequence ID" value="KAG0566376.1"/>
    <property type="molecule type" value="Genomic_DNA"/>
</dbReference>
<reference evidence="2" key="1">
    <citation type="submission" date="2020-06" db="EMBL/GenBank/DDBJ databases">
        <title>WGS assembly of Ceratodon purpureus strain R40.</title>
        <authorList>
            <person name="Carey S.B."/>
            <person name="Jenkins J."/>
            <person name="Shu S."/>
            <person name="Lovell J.T."/>
            <person name="Sreedasyam A."/>
            <person name="Maumus F."/>
            <person name="Tiley G.P."/>
            <person name="Fernandez-Pozo N."/>
            <person name="Barry K."/>
            <person name="Chen C."/>
            <person name="Wang M."/>
            <person name="Lipzen A."/>
            <person name="Daum C."/>
            <person name="Saski C.A."/>
            <person name="Payton A.C."/>
            <person name="Mcbreen J.C."/>
            <person name="Conrad R.E."/>
            <person name="Kollar L.M."/>
            <person name="Olsson S."/>
            <person name="Huttunen S."/>
            <person name="Landis J.B."/>
            <person name="Wickett N.J."/>
            <person name="Johnson M.G."/>
            <person name="Rensing S.A."/>
            <person name="Grimwood J."/>
            <person name="Schmutz J."/>
            <person name="Mcdaniel S.F."/>
        </authorList>
    </citation>
    <scope>NUCLEOTIDE SEQUENCE</scope>
    <source>
        <strain evidence="2">R40</strain>
    </source>
</reference>
<evidence type="ECO:0000313" key="2">
    <source>
        <dbReference type="EMBL" id="KAG0566376.1"/>
    </source>
</evidence>
<proteinExistence type="predicted"/>
<organism evidence="2 3">
    <name type="scientific">Ceratodon purpureus</name>
    <name type="common">Fire moss</name>
    <name type="synonym">Dicranum purpureum</name>
    <dbReference type="NCBI Taxonomy" id="3225"/>
    <lineage>
        <taxon>Eukaryota</taxon>
        <taxon>Viridiplantae</taxon>
        <taxon>Streptophyta</taxon>
        <taxon>Embryophyta</taxon>
        <taxon>Bryophyta</taxon>
        <taxon>Bryophytina</taxon>
        <taxon>Bryopsida</taxon>
        <taxon>Dicranidae</taxon>
        <taxon>Pseudoditrichales</taxon>
        <taxon>Ditrichaceae</taxon>
        <taxon>Ceratodon</taxon>
    </lineage>
</organism>
<dbReference type="Pfam" id="PF07059">
    <property type="entry name" value="EDR2_C"/>
    <property type="match status" value="1"/>
</dbReference>
<dbReference type="InterPro" id="IPR045096">
    <property type="entry name" value="EDR2-like"/>
</dbReference>
<protein>
    <recommendedName>
        <fullName evidence="1">Protein ENHANCED DISEASE RESISTANCE 2 C-terminal domain-containing protein</fullName>
    </recommendedName>
</protein>
<evidence type="ECO:0000313" key="3">
    <source>
        <dbReference type="Proteomes" id="UP000822688"/>
    </source>
</evidence>
<evidence type="ECO:0000259" key="1">
    <source>
        <dbReference type="Pfam" id="PF07059"/>
    </source>
</evidence>
<dbReference type="AlphaFoldDB" id="A0A8T0H396"/>
<gene>
    <name evidence="2" type="ORF">KC19_7G059300</name>
</gene>
<dbReference type="Proteomes" id="UP000822688">
    <property type="component" value="Chromosome 7"/>
</dbReference>
<name>A0A8T0H396_CERPU</name>
<feature type="domain" description="Protein ENHANCED DISEASE RESISTANCE 2 C-terminal" evidence="1">
    <location>
        <begin position="41"/>
        <end position="254"/>
    </location>
</feature>
<accession>A0A8T0H396</accession>
<dbReference type="OrthoDB" id="9970435at2759"/>
<dbReference type="PANTHER" id="PTHR12136:SF101">
    <property type="entry name" value="ENHANCED DISEASE RESISTANCE-LIKE PROTEIN (DUF1336)"/>
    <property type="match status" value="1"/>
</dbReference>
<comment type="caution">
    <text evidence="2">The sequence shown here is derived from an EMBL/GenBank/DDBJ whole genome shotgun (WGS) entry which is preliminary data.</text>
</comment>
<keyword evidence="3" id="KW-1185">Reference proteome</keyword>
<sequence length="301" mass="32983">MEQNESKGQVDGEAKELEWTEELKEGGSLSYTDVSDNSTGWTSIPGDFFTVRGPQYLTDRVKIPGGESLLQPLALDWLKSSARIDNVLKLPNNRVMSGLDQAVKAGAKDPFVWAFNLQVPSKEHYSAISYFVSYNKFEEGSVGDRFLKGDDALKNTRLKLIANISEGPWIVKKAVGEQAICILGRSLTCRYLQGTNFIEVDVDIGSSIVANAIVHLAIGYLTTLTVDLAFLLEAQTESELPEQILGTVRLKKMDLAAAVPVELLSKDPLNSEGSSFQSRIWKGISTFMQPSLQGNSDDDSA</sequence>